<proteinExistence type="predicted"/>
<keyword evidence="4" id="KW-1185">Reference proteome</keyword>
<evidence type="ECO:0000259" key="2">
    <source>
        <dbReference type="Pfam" id="PF26160"/>
    </source>
</evidence>
<dbReference type="Pfam" id="PF26160">
    <property type="entry name" value="YqzN_YkzM"/>
    <property type="match status" value="1"/>
</dbReference>
<organism evidence="3 4">
    <name type="scientific">Lysinibacillus mangiferihumi</name>
    <dbReference type="NCBI Taxonomy" id="1130819"/>
    <lineage>
        <taxon>Bacteria</taxon>
        <taxon>Bacillati</taxon>
        <taxon>Bacillota</taxon>
        <taxon>Bacilli</taxon>
        <taxon>Bacillales</taxon>
        <taxon>Bacillaceae</taxon>
        <taxon>Lysinibacillus</taxon>
    </lineage>
</organism>
<comment type="caution">
    <text evidence="3">The sequence shown here is derived from an EMBL/GenBank/DDBJ whole genome shotgun (WGS) entry which is preliminary data.</text>
</comment>
<reference evidence="3 4" key="1">
    <citation type="submission" date="2019-04" db="EMBL/GenBank/DDBJ databases">
        <title>Lysinibacillus genome sequencing.</title>
        <authorList>
            <person name="Dunlap C."/>
        </authorList>
    </citation>
    <scope>NUCLEOTIDE SEQUENCE [LARGE SCALE GENOMIC DNA]</scope>
    <source>
        <strain evidence="3 4">CCTCC AB 2010389</strain>
    </source>
</reference>
<dbReference type="Proteomes" id="UP000308744">
    <property type="component" value="Unassembled WGS sequence"/>
</dbReference>
<feature type="region of interest" description="Disordered" evidence="1">
    <location>
        <begin position="1"/>
        <end position="23"/>
    </location>
</feature>
<dbReference type="AlphaFoldDB" id="A0A4V5TMM8"/>
<evidence type="ECO:0000256" key="1">
    <source>
        <dbReference type="SAM" id="MobiDB-lite"/>
    </source>
</evidence>
<protein>
    <recommendedName>
        <fullName evidence="2">YqzN/YkzM domain-containing protein</fullName>
    </recommendedName>
</protein>
<evidence type="ECO:0000313" key="4">
    <source>
        <dbReference type="Proteomes" id="UP000308744"/>
    </source>
</evidence>
<gene>
    <name evidence="3" type="ORF">FC756_00845</name>
</gene>
<accession>A0A4V5TMM8</accession>
<name>A0A4V5TMM8_9BACI</name>
<dbReference type="InterPro" id="IPR058869">
    <property type="entry name" value="YqzN_YkzM"/>
</dbReference>
<feature type="domain" description="YqzN/YkzM" evidence="2">
    <location>
        <begin position="17"/>
        <end position="67"/>
    </location>
</feature>
<evidence type="ECO:0000313" key="3">
    <source>
        <dbReference type="EMBL" id="TKI72643.1"/>
    </source>
</evidence>
<dbReference type="RefSeq" id="WP_107896745.1">
    <property type="nucleotide sequence ID" value="NZ_PYWM01000024.1"/>
</dbReference>
<sequence>MTGSKVESKKSTPLKEESMFPREEIMQQPSAFGVSQYVLIGAMAEMKDKKYSRSQVLKAINEFKERKVEQK</sequence>
<dbReference type="EMBL" id="SZPU01000002">
    <property type="protein sequence ID" value="TKI72643.1"/>
    <property type="molecule type" value="Genomic_DNA"/>
</dbReference>